<evidence type="ECO:0000256" key="7">
    <source>
        <dbReference type="ARBA" id="ARBA00024867"/>
    </source>
</evidence>
<evidence type="ECO:0000259" key="11">
    <source>
        <dbReference type="PROSITE" id="PS51755"/>
    </source>
</evidence>
<dbReference type="EMBL" id="DWYG01000138">
    <property type="protein sequence ID" value="HJB42488.1"/>
    <property type="molecule type" value="Genomic_DNA"/>
</dbReference>
<dbReference type="CDD" id="cd17574">
    <property type="entry name" value="REC_OmpR"/>
    <property type="match status" value="1"/>
</dbReference>
<keyword evidence="6" id="KW-0804">Transcription</keyword>
<feature type="domain" description="Response regulatory" evidence="10">
    <location>
        <begin position="3"/>
        <end position="115"/>
    </location>
</feature>
<keyword evidence="3" id="KW-0902">Two-component regulatory system</keyword>
<dbReference type="Pfam" id="PF00486">
    <property type="entry name" value="Trans_reg_C"/>
    <property type="match status" value="1"/>
</dbReference>
<dbReference type="PROSITE" id="PS51755">
    <property type="entry name" value="OMPR_PHOB"/>
    <property type="match status" value="1"/>
</dbReference>
<evidence type="ECO:0000256" key="4">
    <source>
        <dbReference type="ARBA" id="ARBA00023015"/>
    </source>
</evidence>
<dbReference type="GO" id="GO:0000156">
    <property type="term" value="F:phosphorelay response regulator activity"/>
    <property type="evidence" value="ECO:0007669"/>
    <property type="project" value="TreeGrafter"/>
</dbReference>
<organism evidence="12 13">
    <name type="scientific">Candidatus Gemmiger avicola</name>
    <dbReference type="NCBI Taxonomy" id="2838605"/>
    <lineage>
        <taxon>Bacteria</taxon>
        <taxon>Bacillati</taxon>
        <taxon>Bacillota</taxon>
        <taxon>Clostridia</taxon>
        <taxon>Eubacteriales</taxon>
        <taxon>Gemmiger</taxon>
    </lineage>
</organism>
<evidence type="ECO:0000256" key="5">
    <source>
        <dbReference type="ARBA" id="ARBA00023125"/>
    </source>
</evidence>
<dbReference type="SMART" id="SM00862">
    <property type="entry name" value="Trans_reg_C"/>
    <property type="match status" value="1"/>
</dbReference>
<dbReference type="AlphaFoldDB" id="A0A9D2M8Y0"/>
<dbReference type="GO" id="GO:0000976">
    <property type="term" value="F:transcription cis-regulatory region binding"/>
    <property type="evidence" value="ECO:0007669"/>
    <property type="project" value="TreeGrafter"/>
</dbReference>
<keyword evidence="2 8" id="KW-0597">Phosphoprotein</keyword>
<sequence length="219" mass="24257">MYPVLIVEDEPAIADLIELTLRRLAYPCVQARTGGEAADLLSAQRFDLVLLDVMLPDIDGFALMEFIAPTGTPVIFVTARDEVADRVRGLQLGAYDYILKPFAPEELLARVDGLMRHTGRRDAKIKLWDVEIDPDACTVTRGGAPVELAPREYALLLTLVQNRGVALYRSVLLERVCGLESDAGPRALDLYISRLRKKLGWGRHIQTVSGIGYRLEASP</sequence>
<dbReference type="GO" id="GO:0005829">
    <property type="term" value="C:cytosol"/>
    <property type="evidence" value="ECO:0007669"/>
    <property type="project" value="TreeGrafter"/>
</dbReference>
<comment type="function">
    <text evidence="7">May play the central regulatory role in sporulation. It may be an element of the effector pathway responsible for the activation of sporulation genes in response to nutritional stress. Spo0A may act in concert with spo0H (a sigma factor) to control the expression of some genes that are critical to the sporulation process.</text>
</comment>
<dbReference type="PANTHER" id="PTHR48111:SF1">
    <property type="entry name" value="TWO-COMPONENT RESPONSE REGULATOR ORR33"/>
    <property type="match status" value="1"/>
</dbReference>
<comment type="caution">
    <text evidence="12">The sequence shown here is derived from an EMBL/GenBank/DDBJ whole genome shotgun (WGS) entry which is preliminary data.</text>
</comment>
<feature type="modified residue" description="4-aspartylphosphate" evidence="8">
    <location>
        <position position="52"/>
    </location>
</feature>
<dbReference type="GO" id="GO:0032993">
    <property type="term" value="C:protein-DNA complex"/>
    <property type="evidence" value="ECO:0007669"/>
    <property type="project" value="TreeGrafter"/>
</dbReference>
<dbReference type="Gene3D" id="3.40.50.2300">
    <property type="match status" value="1"/>
</dbReference>
<dbReference type="SUPFAM" id="SSF52172">
    <property type="entry name" value="CheY-like"/>
    <property type="match status" value="1"/>
</dbReference>
<dbReference type="InterPro" id="IPR001867">
    <property type="entry name" value="OmpR/PhoB-type_DNA-bd"/>
</dbReference>
<dbReference type="SMART" id="SM00448">
    <property type="entry name" value="REC"/>
    <property type="match status" value="1"/>
</dbReference>
<feature type="domain" description="OmpR/PhoB-type" evidence="11">
    <location>
        <begin position="122"/>
        <end position="217"/>
    </location>
</feature>
<dbReference type="Proteomes" id="UP000886803">
    <property type="component" value="Unassembled WGS sequence"/>
</dbReference>
<evidence type="ECO:0000256" key="3">
    <source>
        <dbReference type="ARBA" id="ARBA00023012"/>
    </source>
</evidence>
<dbReference type="InterPro" id="IPR036388">
    <property type="entry name" value="WH-like_DNA-bd_sf"/>
</dbReference>
<dbReference type="PROSITE" id="PS50110">
    <property type="entry name" value="RESPONSE_REGULATORY"/>
    <property type="match status" value="1"/>
</dbReference>
<evidence type="ECO:0000256" key="8">
    <source>
        <dbReference type="PROSITE-ProRule" id="PRU00169"/>
    </source>
</evidence>
<dbReference type="InterPro" id="IPR039420">
    <property type="entry name" value="WalR-like"/>
</dbReference>
<evidence type="ECO:0000256" key="1">
    <source>
        <dbReference type="ARBA" id="ARBA00018672"/>
    </source>
</evidence>
<dbReference type="GO" id="GO:0006355">
    <property type="term" value="P:regulation of DNA-templated transcription"/>
    <property type="evidence" value="ECO:0007669"/>
    <property type="project" value="InterPro"/>
</dbReference>
<dbReference type="PANTHER" id="PTHR48111">
    <property type="entry name" value="REGULATOR OF RPOS"/>
    <property type="match status" value="1"/>
</dbReference>
<evidence type="ECO:0000313" key="12">
    <source>
        <dbReference type="EMBL" id="HJB42488.1"/>
    </source>
</evidence>
<evidence type="ECO:0000259" key="10">
    <source>
        <dbReference type="PROSITE" id="PS50110"/>
    </source>
</evidence>
<feature type="DNA-binding region" description="OmpR/PhoB-type" evidence="9">
    <location>
        <begin position="122"/>
        <end position="217"/>
    </location>
</feature>
<keyword evidence="4" id="KW-0805">Transcription regulation</keyword>
<evidence type="ECO:0000256" key="9">
    <source>
        <dbReference type="PROSITE-ProRule" id="PRU01091"/>
    </source>
</evidence>
<dbReference type="InterPro" id="IPR001789">
    <property type="entry name" value="Sig_transdc_resp-reg_receiver"/>
</dbReference>
<evidence type="ECO:0000256" key="2">
    <source>
        <dbReference type="ARBA" id="ARBA00022553"/>
    </source>
</evidence>
<evidence type="ECO:0000313" key="13">
    <source>
        <dbReference type="Proteomes" id="UP000886803"/>
    </source>
</evidence>
<dbReference type="Pfam" id="PF00072">
    <property type="entry name" value="Response_reg"/>
    <property type="match status" value="1"/>
</dbReference>
<reference evidence="12" key="2">
    <citation type="submission" date="2021-04" db="EMBL/GenBank/DDBJ databases">
        <authorList>
            <person name="Gilroy R."/>
        </authorList>
    </citation>
    <scope>NUCLEOTIDE SEQUENCE</scope>
    <source>
        <strain evidence="12">ChiBcec8-13705</strain>
    </source>
</reference>
<evidence type="ECO:0000256" key="6">
    <source>
        <dbReference type="ARBA" id="ARBA00023163"/>
    </source>
</evidence>
<protein>
    <recommendedName>
        <fullName evidence="1">Stage 0 sporulation protein A homolog</fullName>
    </recommendedName>
</protein>
<dbReference type="Gene3D" id="1.10.10.10">
    <property type="entry name" value="Winged helix-like DNA-binding domain superfamily/Winged helix DNA-binding domain"/>
    <property type="match status" value="1"/>
</dbReference>
<dbReference type="InterPro" id="IPR011006">
    <property type="entry name" value="CheY-like_superfamily"/>
</dbReference>
<gene>
    <name evidence="12" type="ORF">H9945_08315</name>
</gene>
<reference evidence="12" key="1">
    <citation type="journal article" date="2021" name="PeerJ">
        <title>Extensive microbial diversity within the chicken gut microbiome revealed by metagenomics and culture.</title>
        <authorList>
            <person name="Gilroy R."/>
            <person name="Ravi A."/>
            <person name="Getino M."/>
            <person name="Pursley I."/>
            <person name="Horton D.L."/>
            <person name="Alikhan N.F."/>
            <person name="Baker D."/>
            <person name="Gharbi K."/>
            <person name="Hall N."/>
            <person name="Watson M."/>
            <person name="Adriaenssens E.M."/>
            <person name="Foster-Nyarko E."/>
            <person name="Jarju S."/>
            <person name="Secka A."/>
            <person name="Antonio M."/>
            <person name="Oren A."/>
            <person name="Chaudhuri R.R."/>
            <person name="La Ragione R."/>
            <person name="Hildebrand F."/>
            <person name="Pallen M.J."/>
        </authorList>
    </citation>
    <scope>NUCLEOTIDE SEQUENCE</scope>
    <source>
        <strain evidence="12">ChiBcec8-13705</strain>
    </source>
</reference>
<dbReference type="Gene3D" id="6.10.250.690">
    <property type="match status" value="1"/>
</dbReference>
<keyword evidence="5 9" id="KW-0238">DNA-binding</keyword>
<dbReference type="CDD" id="cd00383">
    <property type="entry name" value="trans_reg_C"/>
    <property type="match status" value="1"/>
</dbReference>
<proteinExistence type="predicted"/>
<name>A0A9D2M8Y0_9FIRM</name>
<accession>A0A9D2M8Y0</accession>